<proteinExistence type="predicted"/>
<dbReference type="Proteomes" id="UP000044841">
    <property type="component" value="Unassembled WGS sequence"/>
</dbReference>
<evidence type="ECO:0008006" key="4">
    <source>
        <dbReference type="Google" id="ProtNLM"/>
    </source>
</evidence>
<dbReference type="EMBL" id="CYGV01001309">
    <property type="protein sequence ID" value="CUA72736.1"/>
    <property type="molecule type" value="Genomic_DNA"/>
</dbReference>
<evidence type="ECO:0000313" key="2">
    <source>
        <dbReference type="EMBL" id="CUA72736.1"/>
    </source>
</evidence>
<protein>
    <recommendedName>
        <fullName evidence="4">Laminin domain protein</fullName>
    </recommendedName>
</protein>
<organism evidence="2 3">
    <name type="scientific">Rhizoctonia solani</name>
    <dbReference type="NCBI Taxonomy" id="456999"/>
    <lineage>
        <taxon>Eukaryota</taxon>
        <taxon>Fungi</taxon>
        <taxon>Dikarya</taxon>
        <taxon>Basidiomycota</taxon>
        <taxon>Agaricomycotina</taxon>
        <taxon>Agaricomycetes</taxon>
        <taxon>Cantharellales</taxon>
        <taxon>Ceratobasidiaceae</taxon>
        <taxon>Rhizoctonia</taxon>
    </lineage>
</organism>
<evidence type="ECO:0000313" key="3">
    <source>
        <dbReference type="Proteomes" id="UP000044841"/>
    </source>
</evidence>
<reference evidence="2 3" key="1">
    <citation type="submission" date="2015-07" db="EMBL/GenBank/DDBJ databases">
        <authorList>
            <person name="Noorani M."/>
        </authorList>
    </citation>
    <scope>NUCLEOTIDE SEQUENCE [LARGE SCALE GENOMIC DNA]</scope>
    <source>
        <strain evidence="2">BBA 69670</strain>
    </source>
</reference>
<dbReference type="AlphaFoldDB" id="A0A0K6G2J7"/>
<keyword evidence="1" id="KW-0175">Coiled coil</keyword>
<name>A0A0K6G2J7_9AGAM</name>
<feature type="coiled-coil region" evidence="1">
    <location>
        <begin position="221"/>
        <end position="251"/>
    </location>
</feature>
<evidence type="ECO:0000256" key="1">
    <source>
        <dbReference type="SAM" id="Coils"/>
    </source>
</evidence>
<gene>
    <name evidence="2" type="ORF">RSOLAG22IIIB_10273</name>
</gene>
<keyword evidence="3" id="KW-1185">Reference proteome</keyword>
<sequence>MPPHPADQALTPPELPSYLRSIHDLKPIMGVPSDAEMVKIHDVVRVANQVVNVPEIYDPMLLVGLSEYLFNAQMAKCRSKYPCNVFPMETIIYTPPLLPDHISVKLEPISGAPSNEQVVRVQEAIRIYHKCSEVSPMFDAQLHAELSQHLFDLQMAKYMQCYLPSQGESVAKGSGIISLDSAHTTGQGDGRCYLVANDSTSKGDSAQVDDITPTIPNADLRDAMEQSYRLAERANQLAERSKRLVEQSKQLVNVGRSDYPVERLDNTLSKISKILVGIQHAIVRSHEANTISALDCLVNGEGETPGVSRMTNETNLSWLSSCYDGEPNCHLPVVINGVTQDLFIDNLWLGSLLRFYGIGKGLCEDEKSTQLKDGMEDDARESLSKYLSSCLG</sequence>
<accession>A0A0K6G2J7</accession>